<dbReference type="OrthoDB" id="637682at2759"/>
<dbReference type="InterPro" id="IPR003690">
    <property type="entry name" value="MTERF"/>
</dbReference>
<dbReference type="SMART" id="SM00733">
    <property type="entry name" value="Mterf"/>
    <property type="match status" value="4"/>
</dbReference>
<keyword evidence="2" id="KW-0805">Transcription regulation</keyword>
<dbReference type="GO" id="GO:0003676">
    <property type="term" value="F:nucleic acid binding"/>
    <property type="evidence" value="ECO:0007669"/>
    <property type="project" value="InterPro"/>
</dbReference>
<evidence type="ECO:0000256" key="3">
    <source>
        <dbReference type="ARBA" id="ARBA00022946"/>
    </source>
</evidence>
<dbReference type="AlphaFoldDB" id="A0A9R0JFA0"/>
<dbReference type="KEGG" id="soe:110805679"/>
<keyword evidence="4" id="KW-1185">Reference proteome</keyword>
<comment type="similarity">
    <text evidence="1">Belongs to the mTERF family.</text>
</comment>
<proteinExistence type="inferred from homology"/>
<keyword evidence="2" id="KW-0804">Transcription</keyword>
<name>A0A9R0JFA0_SPIOL</name>
<dbReference type="Pfam" id="PF02536">
    <property type="entry name" value="mTERF"/>
    <property type="match status" value="2"/>
</dbReference>
<gene>
    <name evidence="5" type="primary">LOC110805679</name>
</gene>
<dbReference type="RefSeq" id="XP_021866997.1">
    <property type="nucleotide sequence ID" value="XM_022011305.2"/>
</dbReference>
<dbReference type="GO" id="GO:0006353">
    <property type="term" value="P:DNA-templated transcription termination"/>
    <property type="evidence" value="ECO:0007669"/>
    <property type="project" value="UniProtKB-KW"/>
</dbReference>
<sequence>MLKFGRICSHELQALYFIHGFFRRSLYSTLSSSSLVSRQSLQFLLADYLGFPKNKPFSSTKLSRFLEVQEAKKVSNSDFSVNVDSVVNFFKEIGLEQSQIKEVISKEPNILCAKVDKTLKPKIKLLQDLGFSRSDLVHAILANPKIFNRCLGPAIDALRDVVGTDHNVVRILKRSNWLSFSAIAKNLIPNVELLQNYGISSDSIRHYIIQQPRLFVRRTDVFQDLMIRVEEKFEIPRNSPSFLRGLYLACFKEESFKAKCDIYKSFGWTQSDVLTLIGQIPFCLGLSESRIKEKLDFLMTQLDYDPAYLASHPNLMTFSLEKRLVPRHKMLLFLKEKGLLSRDYSFYTVACWGEAMFVKKFVEPFKGYVPEIHQLYLSNGAVVPPISRKAKSL</sequence>
<dbReference type="FunFam" id="1.25.70.10:FF:000001">
    <property type="entry name" value="Mitochondrial transcription termination factor-like"/>
    <property type="match status" value="1"/>
</dbReference>
<dbReference type="PANTHER" id="PTHR13068">
    <property type="entry name" value="CGI-12 PROTEIN-RELATED"/>
    <property type="match status" value="1"/>
</dbReference>
<dbReference type="InterPro" id="IPR038538">
    <property type="entry name" value="MTERF_sf"/>
</dbReference>
<dbReference type="PANTHER" id="PTHR13068:SF231">
    <property type="entry name" value="TRANSCRIPTION TERMINATION FACTOR MTERF2, CHLOROPLASTIC-LIKE"/>
    <property type="match status" value="1"/>
</dbReference>
<dbReference type="GeneID" id="110805679"/>
<dbReference type="Gene3D" id="1.25.70.10">
    <property type="entry name" value="Transcription termination factor 3, mitochondrial"/>
    <property type="match status" value="2"/>
</dbReference>
<dbReference type="GO" id="GO:0009658">
    <property type="term" value="P:chloroplast organization"/>
    <property type="evidence" value="ECO:0000318"/>
    <property type="project" value="GO_Central"/>
</dbReference>
<evidence type="ECO:0000256" key="1">
    <source>
        <dbReference type="ARBA" id="ARBA00007692"/>
    </source>
</evidence>
<evidence type="ECO:0000313" key="5">
    <source>
        <dbReference type="RefSeq" id="XP_021866997.1"/>
    </source>
</evidence>
<dbReference type="Proteomes" id="UP000813463">
    <property type="component" value="Chromosome 4"/>
</dbReference>
<keyword evidence="2" id="KW-0806">Transcription termination</keyword>
<evidence type="ECO:0000313" key="4">
    <source>
        <dbReference type="Proteomes" id="UP000813463"/>
    </source>
</evidence>
<reference evidence="4" key="1">
    <citation type="journal article" date="2021" name="Nat. Commun.">
        <title>Genomic analyses provide insights into spinach domestication and the genetic basis of agronomic traits.</title>
        <authorList>
            <person name="Cai X."/>
            <person name="Sun X."/>
            <person name="Xu C."/>
            <person name="Sun H."/>
            <person name="Wang X."/>
            <person name="Ge C."/>
            <person name="Zhang Z."/>
            <person name="Wang Q."/>
            <person name="Fei Z."/>
            <person name="Jiao C."/>
            <person name="Wang Q."/>
        </authorList>
    </citation>
    <scope>NUCLEOTIDE SEQUENCE [LARGE SCALE GENOMIC DNA]</scope>
    <source>
        <strain evidence="4">cv. Varoflay</strain>
    </source>
</reference>
<protein>
    <submittedName>
        <fullName evidence="5">Transcription termination factor MTEF1, chloroplastic-like</fullName>
    </submittedName>
</protein>
<reference evidence="5" key="2">
    <citation type="submission" date="2025-08" db="UniProtKB">
        <authorList>
            <consortium name="RefSeq"/>
        </authorList>
    </citation>
    <scope>IDENTIFICATION</scope>
    <source>
        <tissue evidence="5">Leaf</tissue>
    </source>
</reference>
<accession>A0A9R0JFA0</accession>
<organism evidence="4 5">
    <name type="scientific">Spinacia oleracea</name>
    <name type="common">Spinach</name>
    <dbReference type="NCBI Taxonomy" id="3562"/>
    <lineage>
        <taxon>Eukaryota</taxon>
        <taxon>Viridiplantae</taxon>
        <taxon>Streptophyta</taxon>
        <taxon>Embryophyta</taxon>
        <taxon>Tracheophyta</taxon>
        <taxon>Spermatophyta</taxon>
        <taxon>Magnoliopsida</taxon>
        <taxon>eudicotyledons</taxon>
        <taxon>Gunneridae</taxon>
        <taxon>Pentapetalae</taxon>
        <taxon>Caryophyllales</taxon>
        <taxon>Chenopodiaceae</taxon>
        <taxon>Chenopodioideae</taxon>
        <taxon>Anserineae</taxon>
        <taxon>Spinacia</taxon>
    </lineage>
</organism>
<evidence type="ECO:0000256" key="2">
    <source>
        <dbReference type="ARBA" id="ARBA00022472"/>
    </source>
</evidence>
<keyword evidence="3" id="KW-0809">Transit peptide</keyword>
<dbReference type="GO" id="GO:0009507">
    <property type="term" value="C:chloroplast"/>
    <property type="evidence" value="ECO:0000318"/>
    <property type="project" value="GO_Central"/>
</dbReference>